<dbReference type="OrthoDB" id="9775677at2"/>
<dbReference type="GO" id="GO:0004222">
    <property type="term" value="F:metalloendopeptidase activity"/>
    <property type="evidence" value="ECO:0007669"/>
    <property type="project" value="InterPro"/>
</dbReference>
<evidence type="ECO:0000259" key="10">
    <source>
        <dbReference type="Pfam" id="PF05649"/>
    </source>
</evidence>
<evidence type="ECO:0000256" key="1">
    <source>
        <dbReference type="ARBA" id="ARBA00001947"/>
    </source>
</evidence>
<evidence type="ECO:0000313" key="12">
    <source>
        <dbReference type="Proteomes" id="UP000275719"/>
    </source>
</evidence>
<keyword evidence="7" id="KW-0482">Metalloprotease</keyword>
<dbReference type="PROSITE" id="PS51257">
    <property type="entry name" value="PROKAR_LIPOPROTEIN"/>
    <property type="match status" value="1"/>
</dbReference>
<gene>
    <name evidence="11" type="ORF">EG240_03490</name>
</gene>
<evidence type="ECO:0000256" key="4">
    <source>
        <dbReference type="ARBA" id="ARBA00022723"/>
    </source>
</evidence>
<dbReference type="RefSeq" id="WP_125017476.1">
    <property type="nucleotide sequence ID" value="NZ_RQVQ01000006.1"/>
</dbReference>
<comment type="cofactor">
    <cofactor evidence="1">
        <name>Zn(2+)</name>
        <dbReference type="ChEBI" id="CHEBI:29105"/>
    </cofactor>
</comment>
<dbReference type="InterPro" id="IPR042089">
    <property type="entry name" value="Peptidase_M13_dom_2"/>
</dbReference>
<dbReference type="GO" id="GO:0005886">
    <property type="term" value="C:plasma membrane"/>
    <property type="evidence" value="ECO:0007669"/>
    <property type="project" value="TreeGrafter"/>
</dbReference>
<evidence type="ECO:0000259" key="9">
    <source>
        <dbReference type="Pfam" id="PF01431"/>
    </source>
</evidence>
<dbReference type="InterPro" id="IPR024079">
    <property type="entry name" value="MetalloPept_cat_dom_sf"/>
</dbReference>
<comment type="similarity">
    <text evidence="2">Belongs to the peptidase M13 family.</text>
</comment>
<dbReference type="GO" id="GO:0046872">
    <property type="term" value="F:metal ion binding"/>
    <property type="evidence" value="ECO:0007669"/>
    <property type="project" value="UniProtKB-KW"/>
</dbReference>
<evidence type="ECO:0000256" key="7">
    <source>
        <dbReference type="ARBA" id="ARBA00023049"/>
    </source>
</evidence>
<keyword evidence="8" id="KW-0732">Signal</keyword>
<evidence type="ECO:0000256" key="5">
    <source>
        <dbReference type="ARBA" id="ARBA00022801"/>
    </source>
</evidence>
<dbReference type="CDD" id="cd08662">
    <property type="entry name" value="M13"/>
    <property type="match status" value="1"/>
</dbReference>
<protein>
    <submittedName>
        <fullName evidence="11">M13 family peptidase</fullName>
    </submittedName>
</protein>
<keyword evidence="5" id="KW-0378">Hydrolase</keyword>
<evidence type="ECO:0000256" key="8">
    <source>
        <dbReference type="SAM" id="SignalP"/>
    </source>
</evidence>
<keyword evidence="3" id="KW-0645">Protease</keyword>
<keyword evidence="4" id="KW-0479">Metal-binding</keyword>
<dbReference type="PRINTS" id="PR00786">
    <property type="entry name" value="NEPRILYSIN"/>
</dbReference>
<feature type="chain" id="PRO_5018146598" evidence="8">
    <location>
        <begin position="25"/>
        <end position="683"/>
    </location>
</feature>
<feature type="signal peptide" evidence="8">
    <location>
        <begin position="1"/>
        <end position="24"/>
    </location>
</feature>
<evidence type="ECO:0000256" key="2">
    <source>
        <dbReference type="ARBA" id="ARBA00007357"/>
    </source>
</evidence>
<comment type="caution">
    <text evidence="11">The sequence shown here is derived from an EMBL/GenBank/DDBJ whole genome shotgun (WGS) entry which is preliminary data.</text>
</comment>
<reference evidence="11 12" key="1">
    <citation type="submission" date="2018-11" db="EMBL/GenBank/DDBJ databases">
        <title>Flavobacterium sp. nov., YIM 102701-2 draft genome.</title>
        <authorList>
            <person name="Li G."/>
            <person name="Jiang Y."/>
        </authorList>
    </citation>
    <scope>NUCLEOTIDE SEQUENCE [LARGE SCALE GENOMIC DNA]</scope>
    <source>
        <strain evidence="11 12">YIM 102701-2</strain>
    </source>
</reference>
<dbReference type="PROSITE" id="PS51885">
    <property type="entry name" value="NEPRILYSIN"/>
    <property type="match status" value="1"/>
</dbReference>
<dbReference type="EMBL" id="RQVQ01000006">
    <property type="protein sequence ID" value="RRJ92253.1"/>
    <property type="molecule type" value="Genomic_DNA"/>
</dbReference>
<accession>A0A3P3WHT7</accession>
<dbReference type="Gene3D" id="3.40.390.10">
    <property type="entry name" value="Collagenase (Catalytic Domain)"/>
    <property type="match status" value="1"/>
</dbReference>
<organism evidence="11 12">
    <name type="scientific">Paenimyroides tangerinum</name>
    <dbReference type="NCBI Taxonomy" id="2488728"/>
    <lineage>
        <taxon>Bacteria</taxon>
        <taxon>Pseudomonadati</taxon>
        <taxon>Bacteroidota</taxon>
        <taxon>Flavobacteriia</taxon>
        <taxon>Flavobacteriales</taxon>
        <taxon>Flavobacteriaceae</taxon>
        <taxon>Paenimyroides</taxon>
    </lineage>
</organism>
<proteinExistence type="inferred from homology"/>
<evidence type="ECO:0000256" key="3">
    <source>
        <dbReference type="ARBA" id="ARBA00022670"/>
    </source>
</evidence>
<dbReference type="Pfam" id="PF05649">
    <property type="entry name" value="Peptidase_M13_N"/>
    <property type="match status" value="1"/>
</dbReference>
<dbReference type="Proteomes" id="UP000275719">
    <property type="component" value="Unassembled WGS sequence"/>
</dbReference>
<dbReference type="Pfam" id="PF01431">
    <property type="entry name" value="Peptidase_M13"/>
    <property type="match status" value="1"/>
</dbReference>
<keyword evidence="12" id="KW-1185">Reference proteome</keyword>
<dbReference type="PANTHER" id="PTHR11733">
    <property type="entry name" value="ZINC METALLOPROTEASE FAMILY M13 NEPRILYSIN-RELATED"/>
    <property type="match status" value="1"/>
</dbReference>
<name>A0A3P3WHT7_9FLAO</name>
<dbReference type="PANTHER" id="PTHR11733:SF167">
    <property type="entry name" value="FI17812P1-RELATED"/>
    <property type="match status" value="1"/>
</dbReference>
<feature type="domain" description="Peptidase M13 C-terminal" evidence="9">
    <location>
        <begin position="478"/>
        <end position="680"/>
    </location>
</feature>
<dbReference type="InterPro" id="IPR018497">
    <property type="entry name" value="Peptidase_M13_C"/>
</dbReference>
<dbReference type="SUPFAM" id="SSF55486">
    <property type="entry name" value="Metalloproteases ('zincins'), catalytic domain"/>
    <property type="match status" value="1"/>
</dbReference>
<dbReference type="GO" id="GO:0016485">
    <property type="term" value="P:protein processing"/>
    <property type="evidence" value="ECO:0007669"/>
    <property type="project" value="TreeGrafter"/>
</dbReference>
<dbReference type="Gene3D" id="1.10.1380.10">
    <property type="entry name" value="Neutral endopeptidase , domain2"/>
    <property type="match status" value="1"/>
</dbReference>
<dbReference type="AlphaFoldDB" id="A0A3P3WHT7"/>
<dbReference type="InterPro" id="IPR000718">
    <property type="entry name" value="Peptidase_M13"/>
</dbReference>
<keyword evidence="6" id="KW-0862">Zinc</keyword>
<evidence type="ECO:0000313" key="11">
    <source>
        <dbReference type="EMBL" id="RRJ92253.1"/>
    </source>
</evidence>
<sequence length="683" mass="77728">MKKLMMSALLASVLIMASCNKKEAEDNMIHGINLEYMDKTAKPGDDFYRYVNGAWFDKTEIPADKSTWGSFNELAYNTDLDVLSILKEAAESNNYADNTDEGKAINVYKSYIDTEKRNQLGTTPIKGDLQKIDALTNLDDLNKLINASILDGGIGFFGNYVYADAEDSNKNTVYLSPGSIGMPDRDYYVSDDKDSKEKLALYEQHIARMLQYINYSEADAKVAAKKIVALETQMAQPRFTRVEERDDRLAYNPTTVADLQKMTPAINWETYFKTAGFQNLDQVIVQQPRYMKALDGILKNTSMDDLKLYLKWTLLNNSASYLTTDIDKANWEFYGKTLSGATEQRPIEERALDVVNGTVGEALGKLYVEKRFPAEAKKKAQDMIANVVQAYRNRIQKLPWMAPATKKGALEKLDKLTIKIGYPDKWEDFSKLTIENPEKGNYYQNMLNYSRWETAKNIAEYGKPVDKTKWGMPPQEVNAYFNPMYNEIVFPAAILQPPFYDYKADEAVNYGGIGAVIGHEISHGFDDSGSRYNAEGNLVDWWTPQDLNQFTALGKSLSKQYSALQPFEGIYVDGDFTLGENIGDLGGVTAAYEGLKLFYEKNGKPEPIDGFTPEQRFFISWATIWRTKSRDEYVKTQVKTDPHAPGIYRSYVPLQNFDPWYEAFDVKPGDKLYIEPDQRVRIW</sequence>
<evidence type="ECO:0000256" key="6">
    <source>
        <dbReference type="ARBA" id="ARBA00022833"/>
    </source>
</evidence>
<feature type="domain" description="Peptidase M13 N-terminal" evidence="10">
    <location>
        <begin position="43"/>
        <end position="423"/>
    </location>
</feature>
<dbReference type="InterPro" id="IPR008753">
    <property type="entry name" value="Peptidase_M13_N"/>
</dbReference>